<dbReference type="eggNOG" id="ENOG50308B9">
    <property type="taxonomic scope" value="Bacteria"/>
</dbReference>
<evidence type="ECO:0000256" key="1">
    <source>
        <dbReference type="SAM" id="SignalP"/>
    </source>
</evidence>
<dbReference type="RefSeq" id="WP_014133756.1">
    <property type="nucleotide sequence ID" value="NC_016109.1"/>
</dbReference>
<dbReference type="AlphaFoldDB" id="E4N5F6"/>
<proteinExistence type="predicted"/>
<keyword evidence="3" id="KW-1185">Reference proteome</keyword>
<sequence length="183" mass="18429">MKHLRALATAVSATLLGLAVPLLAPAAARASQTAGVDITCLGSTHATYDPPITNTEQDTTAHRTTNFSCTSLLTAVSSGYLDRTVVQTLSCLLAVTPPTSTMTETYSWNTGQSSTATYVSSTAVHAADGTTTVTAVGAITSGLGLGSTVTKTVVIPQLNPTACATTGLSEVNGTASLAILPAD</sequence>
<name>E4N5F6_KITSK</name>
<feature type="chain" id="PRO_5003184296" description="Ig-like domain-containing protein" evidence="1">
    <location>
        <begin position="27"/>
        <end position="183"/>
    </location>
</feature>
<dbReference type="EMBL" id="AP010968">
    <property type="protein sequence ID" value="BAJ26437.1"/>
    <property type="molecule type" value="Genomic_DNA"/>
</dbReference>
<evidence type="ECO:0000313" key="3">
    <source>
        <dbReference type="Proteomes" id="UP000007076"/>
    </source>
</evidence>
<dbReference type="PATRIC" id="fig|452652.3.peg.587"/>
<evidence type="ECO:0008006" key="4">
    <source>
        <dbReference type="Google" id="ProtNLM"/>
    </source>
</evidence>
<feature type="signal peptide" evidence="1">
    <location>
        <begin position="1"/>
        <end position="26"/>
    </location>
</feature>
<protein>
    <recommendedName>
        <fullName evidence="4">Ig-like domain-containing protein</fullName>
    </recommendedName>
</protein>
<gene>
    <name evidence="2" type="ordered locus">KSE_05950</name>
</gene>
<dbReference type="HOGENOM" id="CLU_123720_0_0_11"/>
<keyword evidence="1" id="KW-0732">Signal</keyword>
<organism evidence="2 3">
    <name type="scientific">Kitasatospora setae (strain ATCC 33774 / DSM 43861 / JCM 3304 / KCC A-0304 / NBRC 14216 / KM-6054)</name>
    <name type="common">Streptomyces setae</name>
    <dbReference type="NCBI Taxonomy" id="452652"/>
    <lineage>
        <taxon>Bacteria</taxon>
        <taxon>Bacillati</taxon>
        <taxon>Actinomycetota</taxon>
        <taxon>Actinomycetes</taxon>
        <taxon>Kitasatosporales</taxon>
        <taxon>Streptomycetaceae</taxon>
        <taxon>Kitasatospora</taxon>
    </lineage>
</organism>
<evidence type="ECO:0000313" key="2">
    <source>
        <dbReference type="EMBL" id="BAJ26437.1"/>
    </source>
</evidence>
<accession>E4N5F6</accession>
<reference evidence="2 3" key="1">
    <citation type="journal article" date="2010" name="DNA Res.">
        <title>Genome sequence of Kitasatospora setae NBRC 14216T: an evolutionary snapshot of the family Streptomycetaceae.</title>
        <authorList>
            <person name="Ichikawa N."/>
            <person name="Oguchi A."/>
            <person name="Ikeda H."/>
            <person name="Ishikawa J."/>
            <person name="Kitani S."/>
            <person name="Watanabe Y."/>
            <person name="Nakamura S."/>
            <person name="Katano Y."/>
            <person name="Kishi E."/>
            <person name="Sasagawa M."/>
            <person name="Ankai A."/>
            <person name="Fukui S."/>
            <person name="Hashimoto Y."/>
            <person name="Kamata S."/>
            <person name="Otoguro M."/>
            <person name="Tanikawa S."/>
            <person name="Nihira T."/>
            <person name="Horinouchi S."/>
            <person name="Ohnishi Y."/>
            <person name="Hayakawa M."/>
            <person name="Kuzuyama T."/>
            <person name="Arisawa A."/>
            <person name="Nomoto F."/>
            <person name="Miura H."/>
            <person name="Takahashi Y."/>
            <person name="Fujita N."/>
        </authorList>
    </citation>
    <scope>NUCLEOTIDE SEQUENCE [LARGE SCALE GENOMIC DNA]</scope>
    <source>
        <strain evidence="3">ATCC 33774 / DSM 43861 / JCM 3304 / KCC A-0304 / NBRC 14216 / KM-6054</strain>
    </source>
</reference>
<dbReference type="Proteomes" id="UP000007076">
    <property type="component" value="Chromosome"/>
</dbReference>
<dbReference type="KEGG" id="ksk:KSE_05950"/>